<sequence length="277" mass="29671">MASPKVWFITGASRGFGRRWAEAALARGDKVAATARDLQSLEVLQKQYDKALLLLPLDVTDHDEVVRTVKRAHQHFGRLDVILSVAGYGYMGAIEEVSIQDARANFETNVFGTLSVIQAALPLLRAQGSGHILPVSSAGGIVAFPTGGIYEATKFAVEGLAEALAGEVAGFGIKVTIIEPGPFSTDFMNESSIRQALPMPAYESVRQHLASMLSADAFGDPSATGEAILKVVDAPEPPLRLILGSAMLPLIKQVYAERLKVWESWENVSKAAQGGRN</sequence>
<organism evidence="4 5">
    <name type="scientific">Caballeronia mineralivorans PML1(12)</name>
    <dbReference type="NCBI Taxonomy" id="908627"/>
    <lineage>
        <taxon>Bacteria</taxon>
        <taxon>Pseudomonadati</taxon>
        <taxon>Pseudomonadota</taxon>
        <taxon>Betaproteobacteria</taxon>
        <taxon>Burkholderiales</taxon>
        <taxon>Burkholderiaceae</taxon>
        <taxon>Caballeronia</taxon>
    </lineage>
</organism>
<evidence type="ECO:0000256" key="2">
    <source>
        <dbReference type="ARBA" id="ARBA00023002"/>
    </source>
</evidence>
<dbReference type="Pfam" id="PF00106">
    <property type="entry name" value="adh_short"/>
    <property type="match status" value="1"/>
</dbReference>
<dbReference type="InterPro" id="IPR036291">
    <property type="entry name" value="NAD(P)-bd_dom_sf"/>
</dbReference>
<dbReference type="PRINTS" id="PR00081">
    <property type="entry name" value="GDHRDH"/>
</dbReference>
<keyword evidence="5" id="KW-1185">Reference proteome</keyword>
<dbReference type="AlphaFoldDB" id="A0A0J1G2R7"/>
<dbReference type="OrthoDB" id="9789083at2"/>
<protein>
    <submittedName>
        <fullName evidence="4">Short-chain dehydrogenase</fullName>
    </submittedName>
</protein>
<dbReference type="NCBIfam" id="NF006114">
    <property type="entry name" value="PRK08263.1"/>
    <property type="match status" value="1"/>
</dbReference>
<dbReference type="PATRIC" id="fig|908627.4.peg.2014"/>
<dbReference type="Proteomes" id="UP000035963">
    <property type="component" value="Unassembled WGS sequence"/>
</dbReference>
<proteinExistence type="inferred from homology"/>
<evidence type="ECO:0000256" key="3">
    <source>
        <dbReference type="RuleBase" id="RU000363"/>
    </source>
</evidence>
<comment type="similarity">
    <text evidence="1 3">Belongs to the short-chain dehydrogenases/reductases (SDR) family.</text>
</comment>
<dbReference type="InterPro" id="IPR002347">
    <property type="entry name" value="SDR_fam"/>
</dbReference>
<evidence type="ECO:0000313" key="4">
    <source>
        <dbReference type="EMBL" id="KLU26488.1"/>
    </source>
</evidence>
<dbReference type="GO" id="GO:0016491">
    <property type="term" value="F:oxidoreductase activity"/>
    <property type="evidence" value="ECO:0007669"/>
    <property type="project" value="UniProtKB-KW"/>
</dbReference>
<gene>
    <name evidence="4" type="ORF">EOS_09125</name>
</gene>
<dbReference type="Gene3D" id="3.40.50.720">
    <property type="entry name" value="NAD(P)-binding Rossmann-like Domain"/>
    <property type="match status" value="1"/>
</dbReference>
<accession>A0A0J1G2R7</accession>
<evidence type="ECO:0000256" key="1">
    <source>
        <dbReference type="ARBA" id="ARBA00006484"/>
    </source>
</evidence>
<evidence type="ECO:0000313" key="5">
    <source>
        <dbReference type="Proteomes" id="UP000035963"/>
    </source>
</evidence>
<dbReference type="EMBL" id="AEJF01000068">
    <property type="protein sequence ID" value="KLU26488.1"/>
    <property type="molecule type" value="Genomic_DNA"/>
</dbReference>
<dbReference type="PRINTS" id="PR00080">
    <property type="entry name" value="SDRFAMILY"/>
</dbReference>
<name>A0A0J1G2R7_9BURK</name>
<comment type="caution">
    <text evidence="4">The sequence shown here is derived from an EMBL/GenBank/DDBJ whole genome shotgun (WGS) entry which is preliminary data.</text>
</comment>
<dbReference type="CDD" id="cd05374">
    <property type="entry name" value="17beta-HSD-like_SDR_c"/>
    <property type="match status" value="1"/>
</dbReference>
<dbReference type="PANTHER" id="PTHR43976:SF16">
    <property type="entry name" value="SHORT-CHAIN DEHYDROGENASE_REDUCTASE FAMILY PROTEIN"/>
    <property type="match status" value="1"/>
</dbReference>
<dbReference type="PANTHER" id="PTHR43976">
    <property type="entry name" value="SHORT CHAIN DEHYDROGENASE"/>
    <property type="match status" value="1"/>
</dbReference>
<dbReference type="InterPro" id="IPR051911">
    <property type="entry name" value="SDR_oxidoreductase"/>
</dbReference>
<dbReference type="SUPFAM" id="SSF51735">
    <property type="entry name" value="NAD(P)-binding Rossmann-fold domains"/>
    <property type="match status" value="1"/>
</dbReference>
<reference evidence="4 5" key="1">
    <citation type="journal article" date="2015" name="Genome Announc.">
        <title>Draft Genome Sequence of Burkholderia sp. Strain PML1(12), an Ectomycorrhizosphere-Inhabiting Bacterium with Effective Mineral-Weathering Ability.</title>
        <authorList>
            <person name="Uroz S."/>
            <person name="Oger P."/>
        </authorList>
    </citation>
    <scope>NUCLEOTIDE SEQUENCE [LARGE SCALE GENOMIC DNA]</scope>
    <source>
        <strain evidence="5">PML1(12)</strain>
    </source>
</reference>
<dbReference type="RefSeq" id="WP_047846299.1">
    <property type="nucleotide sequence ID" value="NZ_AEJF01000068.1"/>
</dbReference>
<keyword evidence="2" id="KW-0560">Oxidoreductase</keyword>